<dbReference type="RefSeq" id="WP_107243065.1">
    <property type="nucleotide sequence ID" value="NZ_PYMJ01000011.1"/>
</dbReference>
<evidence type="ECO:0000313" key="3">
    <source>
        <dbReference type="Proteomes" id="UP000240987"/>
    </source>
</evidence>
<evidence type="ECO:0000313" key="2">
    <source>
        <dbReference type="EMBL" id="PSU48078.1"/>
    </source>
</evidence>
<accession>A0A2T3JGK4</accession>
<dbReference type="EMBL" id="PYMJ01000011">
    <property type="protein sequence ID" value="PSU48078.1"/>
    <property type="molecule type" value="Genomic_DNA"/>
</dbReference>
<dbReference type="CDD" id="cd04301">
    <property type="entry name" value="NAT_SF"/>
    <property type="match status" value="1"/>
</dbReference>
<sequence>MKFIFLADKKDMKAKVARWYFDEWGPLVKGATVESFDRKLDDYLNSNQIPLIVMAVDGEKVLGVAQLRCHEMSIYPDKEHWIGGVYVDSEFRGNNVASLLILKVQEVALSLDVKKIHLQTEKLNGGLYAHLGWKALEQVNYRGVDVLVMSKSIKR</sequence>
<evidence type="ECO:0000259" key="1">
    <source>
        <dbReference type="PROSITE" id="PS51186"/>
    </source>
</evidence>
<feature type="domain" description="N-acetyltransferase" evidence="1">
    <location>
        <begin position="3"/>
        <end position="154"/>
    </location>
</feature>
<name>A0A2T3JGK4_9GAMM</name>
<dbReference type="OrthoDB" id="7678938at2"/>
<dbReference type="AlphaFoldDB" id="A0A2T3JGK4"/>
<comment type="caution">
    <text evidence="2">The sequence shown here is derived from an EMBL/GenBank/DDBJ whole genome shotgun (WGS) entry which is preliminary data.</text>
</comment>
<gene>
    <name evidence="2" type="ORF">C9J12_12740</name>
</gene>
<keyword evidence="2" id="KW-0808">Transferase</keyword>
<dbReference type="InterPro" id="IPR000182">
    <property type="entry name" value="GNAT_dom"/>
</dbReference>
<dbReference type="SUPFAM" id="SSF55729">
    <property type="entry name" value="Acyl-CoA N-acyltransferases (Nat)"/>
    <property type="match status" value="1"/>
</dbReference>
<proteinExistence type="predicted"/>
<dbReference type="Gene3D" id="3.40.630.30">
    <property type="match status" value="1"/>
</dbReference>
<dbReference type="InterPro" id="IPR016181">
    <property type="entry name" value="Acyl_CoA_acyltransferase"/>
</dbReference>
<dbReference type="Pfam" id="PF00583">
    <property type="entry name" value="Acetyltransf_1"/>
    <property type="match status" value="1"/>
</dbReference>
<dbReference type="GO" id="GO:0016747">
    <property type="term" value="F:acyltransferase activity, transferring groups other than amino-acyl groups"/>
    <property type="evidence" value="ECO:0007669"/>
    <property type="project" value="InterPro"/>
</dbReference>
<dbReference type="PROSITE" id="PS51186">
    <property type="entry name" value="GNAT"/>
    <property type="match status" value="1"/>
</dbReference>
<protein>
    <submittedName>
        <fullName evidence="2">GNAT family N-acetyltransferase</fullName>
    </submittedName>
</protein>
<reference evidence="2 3" key="1">
    <citation type="submission" date="2018-01" db="EMBL/GenBank/DDBJ databases">
        <title>Whole genome sequencing of Histamine producing bacteria.</title>
        <authorList>
            <person name="Butler K."/>
        </authorList>
    </citation>
    <scope>NUCLEOTIDE SEQUENCE [LARGE SCALE GENOMIC DNA]</scope>
    <source>
        <strain evidence="2 3">JCM 12947</strain>
    </source>
</reference>
<dbReference type="Proteomes" id="UP000240987">
    <property type="component" value="Unassembled WGS sequence"/>
</dbReference>
<keyword evidence="3" id="KW-1185">Reference proteome</keyword>
<organism evidence="2 3">
    <name type="scientific">Photobacterium frigidiphilum</name>
    <dbReference type="NCBI Taxonomy" id="264736"/>
    <lineage>
        <taxon>Bacteria</taxon>
        <taxon>Pseudomonadati</taxon>
        <taxon>Pseudomonadota</taxon>
        <taxon>Gammaproteobacteria</taxon>
        <taxon>Vibrionales</taxon>
        <taxon>Vibrionaceae</taxon>
        <taxon>Photobacterium</taxon>
    </lineage>
</organism>